<accession>A0A5B7K4K5</accession>
<dbReference type="Proteomes" id="UP000324222">
    <property type="component" value="Unassembled WGS sequence"/>
</dbReference>
<feature type="region of interest" description="Disordered" evidence="1">
    <location>
        <begin position="1"/>
        <end position="30"/>
    </location>
</feature>
<evidence type="ECO:0000313" key="3">
    <source>
        <dbReference type="Proteomes" id="UP000324222"/>
    </source>
</evidence>
<sequence length="30" mass="3235">MASSCAATDQPAQPLSRHTPMNLPPLSLWL</sequence>
<evidence type="ECO:0000313" key="2">
    <source>
        <dbReference type="EMBL" id="MPD04071.1"/>
    </source>
</evidence>
<protein>
    <submittedName>
        <fullName evidence="2">Uncharacterized protein</fullName>
    </submittedName>
</protein>
<dbReference type="EMBL" id="VSRR010139286">
    <property type="protein sequence ID" value="MPD04071.1"/>
    <property type="molecule type" value="Genomic_DNA"/>
</dbReference>
<evidence type="ECO:0000256" key="1">
    <source>
        <dbReference type="SAM" id="MobiDB-lite"/>
    </source>
</evidence>
<organism evidence="2 3">
    <name type="scientific">Portunus trituberculatus</name>
    <name type="common">Swimming crab</name>
    <name type="synonym">Neptunus trituberculatus</name>
    <dbReference type="NCBI Taxonomy" id="210409"/>
    <lineage>
        <taxon>Eukaryota</taxon>
        <taxon>Metazoa</taxon>
        <taxon>Ecdysozoa</taxon>
        <taxon>Arthropoda</taxon>
        <taxon>Crustacea</taxon>
        <taxon>Multicrustacea</taxon>
        <taxon>Malacostraca</taxon>
        <taxon>Eumalacostraca</taxon>
        <taxon>Eucarida</taxon>
        <taxon>Decapoda</taxon>
        <taxon>Pleocyemata</taxon>
        <taxon>Brachyura</taxon>
        <taxon>Eubrachyura</taxon>
        <taxon>Portunoidea</taxon>
        <taxon>Portunidae</taxon>
        <taxon>Portuninae</taxon>
        <taxon>Portunus</taxon>
    </lineage>
</organism>
<reference evidence="2 3" key="1">
    <citation type="submission" date="2019-05" db="EMBL/GenBank/DDBJ databases">
        <title>Another draft genome of Portunus trituberculatus and its Hox gene families provides insights of decapod evolution.</title>
        <authorList>
            <person name="Jeong J.-H."/>
            <person name="Song I."/>
            <person name="Kim S."/>
            <person name="Choi T."/>
            <person name="Kim D."/>
            <person name="Ryu S."/>
            <person name="Kim W."/>
        </authorList>
    </citation>
    <scope>NUCLEOTIDE SEQUENCE [LARGE SCALE GENOMIC DNA]</scope>
    <source>
        <tissue evidence="2">Muscle</tissue>
    </source>
</reference>
<proteinExistence type="predicted"/>
<comment type="caution">
    <text evidence="2">The sequence shown here is derived from an EMBL/GenBank/DDBJ whole genome shotgun (WGS) entry which is preliminary data.</text>
</comment>
<name>A0A5B7K4K5_PORTR</name>
<keyword evidence="3" id="KW-1185">Reference proteome</keyword>
<feature type="compositionally biased region" description="Polar residues" evidence="1">
    <location>
        <begin position="1"/>
        <end position="13"/>
    </location>
</feature>
<dbReference type="AlphaFoldDB" id="A0A5B7K4K5"/>
<gene>
    <name evidence="2" type="ORF">E2C01_099740</name>
</gene>